<protein>
    <submittedName>
        <fullName evidence="14">Methyl-accepting chemotaxis protein</fullName>
    </submittedName>
</protein>
<dbReference type="Gene3D" id="1.10.287.950">
    <property type="entry name" value="Methyl-accepting chemotaxis protein"/>
    <property type="match status" value="1"/>
</dbReference>
<comment type="subcellular location">
    <subcellularLocation>
        <location evidence="1">Cell membrane</location>
        <topology evidence="1">Multi-pass membrane protein</topology>
    </subcellularLocation>
</comment>
<dbReference type="EMBL" id="QUZT01000004">
    <property type="protein sequence ID" value="TFY95334.1"/>
    <property type="molecule type" value="Genomic_DNA"/>
</dbReference>
<proteinExistence type="inferred from homology"/>
<keyword evidence="4" id="KW-0145">Chemotaxis</keyword>
<comment type="caution">
    <text evidence="14">The sequence shown here is derived from an EMBL/GenBank/DDBJ whole genome shotgun (WGS) entry which is preliminary data.</text>
</comment>
<feature type="transmembrane region" description="Helical" evidence="11">
    <location>
        <begin position="194"/>
        <end position="218"/>
    </location>
</feature>
<organism evidence="14 15">
    <name type="scientific">Pseudomonas nabeulensis</name>
    <dbReference type="NCBI Taxonomy" id="2293833"/>
    <lineage>
        <taxon>Bacteria</taxon>
        <taxon>Pseudomonadati</taxon>
        <taxon>Pseudomonadota</taxon>
        <taxon>Gammaproteobacteria</taxon>
        <taxon>Pseudomonadales</taxon>
        <taxon>Pseudomonadaceae</taxon>
        <taxon>Pseudomonas</taxon>
    </lineage>
</organism>
<evidence type="ECO:0000256" key="7">
    <source>
        <dbReference type="ARBA" id="ARBA00023136"/>
    </source>
</evidence>
<evidence type="ECO:0000256" key="9">
    <source>
        <dbReference type="ARBA" id="ARBA00029447"/>
    </source>
</evidence>
<dbReference type="FunFam" id="1.10.287.950:FF:000001">
    <property type="entry name" value="Methyl-accepting chemotaxis sensory transducer"/>
    <property type="match status" value="1"/>
</dbReference>
<keyword evidence="15" id="KW-1185">Reference proteome</keyword>
<dbReference type="PANTHER" id="PTHR32089:SF120">
    <property type="entry name" value="METHYL-ACCEPTING CHEMOTAXIS PROTEIN TLPQ"/>
    <property type="match status" value="1"/>
</dbReference>
<keyword evidence="2" id="KW-1003">Cell membrane</keyword>
<dbReference type="SUPFAM" id="SSF58104">
    <property type="entry name" value="Methyl-accepting chemotaxis protein (MCP) signaling domain"/>
    <property type="match status" value="1"/>
</dbReference>
<dbReference type="PROSITE" id="PS50111">
    <property type="entry name" value="CHEMOTAXIS_TRANSDUC_2"/>
    <property type="match status" value="1"/>
</dbReference>
<dbReference type="Pfam" id="PF00015">
    <property type="entry name" value="MCPsignal"/>
    <property type="match status" value="1"/>
</dbReference>
<dbReference type="GO" id="GO:0005886">
    <property type="term" value="C:plasma membrane"/>
    <property type="evidence" value="ECO:0007669"/>
    <property type="project" value="UniProtKB-SubCell"/>
</dbReference>
<dbReference type="OrthoDB" id="8724845at2"/>
<dbReference type="PROSITE" id="PS50885">
    <property type="entry name" value="HAMP"/>
    <property type="match status" value="1"/>
</dbReference>
<dbReference type="CDD" id="cd06225">
    <property type="entry name" value="HAMP"/>
    <property type="match status" value="1"/>
</dbReference>
<accession>A0A4Z0BAH8</accession>
<evidence type="ECO:0000313" key="14">
    <source>
        <dbReference type="EMBL" id="TFY95334.1"/>
    </source>
</evidence>
<name>A0A4Z0BAH8_9PSED</name>
<dbReference type="RefSeq" id="WP_135307206.1">
    <property type="nucleotide sequence ID" value="NZ_QUZT01000004.1"/>
</dbReference>
<evidence type="ECO:0000256" key="1">
    <source>
        <dbReference type="ARBA" id="ARBA00004651"/>
    </source>
</evidence>
<evidence type="ECO:0000256" key="4">
    <source>
        <dbReference type="ARBA" id="ARBA00022500"/>
    </source>
</evidence>
<dbReference type="CDD" id="cd11386">
    <property type="entry name" value="MCP_signal"/>
    <property type="match status" value="1"/>
</dbReference>
<dbReference type="InterPro" id="IPR004089">
    <property type="entry name" value="MCPsignal_dom"/>
</dbReference>
<keyword evidence="3" id="KW-0488">Methylation</keyword>
<feature type="transmembrane region" description="Helical" evidence="11">
    <location>
        <begin position="34"/>
        <end position="63"/>
    </location>
</feature>
<evidence type="ECO:0000256" key="8">
    <source>
        <dbReference type="ARBA" id="ARBA00023224"/>
    </source>
</evidence>
<dbReference type="AlphaFoldDB" id="A0A4Z0BAH8"/>
<keyword evidence="8 10" id="KW-0807">Transducer</keyword>
<evidence type="ECO:0000259" key="13">
    <source>
        <dbReference type="PROSITE" id="PS50885"/>
    </source>
</evidence>
<keyword evidence="6 11" id="KW-1133">Transmembrane helix</keyword>
<dbReference type="PANTHER" id="PTHR32089">
    <property type="entry name" value="METHYL-ACCEPTING CHEMOTAXIS PROTEIN MCPB"/>
    <property type="match status" value="1"/>
</dbReference>
<evidence type="ECO:0000256" key="3">
    <source>
        <dbReference type="ARBA" id="ARBA00022481"/>
    </source>
</evidence>
<reference evidence="14 15" key="1">
    <citation type="journal article" date="2019" name="Syst. Appl. Microbiol.">
        <title>New species of pathogenic Pseudomonas isolated from citrus in Tunisia: Proposal of Pseudomonas kairouanensis sp. nov. and Pseudomonas nabeulensis sp. nov.</title>
        <authorList>
            <person name="Oueslati M."/>
            <person name="Mulet M."/>
            <person name="Gomila M."/>
            <person name="Berge O."/>
            <person name="Hajlaoui M.R."/>
            <person name="Lalucat J."/>
            <person name="Sadfi-Zouaoui N."/>
            <person name="Garcia-Valdes E."/>
        </authorList>
    </citation>
    <scope>NUCLEOTIDE SEQUENCE [LARGE SCALE GENOMIC DNA]</scope>
    <source>
        <strain evidence="14 15">E10B</strain>
    </source>
</reference>
<evidence type="ECO:0000256" key="10">
    <source>
        <dbReference type="PROSITE-ProRule" id="PRU00284"/>
    </source>
</evidence>
<dbReference type="GO" id="GO:0007165">
    <property type="term" value="P:signal transduction"/>
    <property type="evidence" value="ECO:0007669"/>
    <property type="project" value="UniProtKB-KW"/>
</dbReference>
<dbReference type="SMART" id="SM00283">
    <property type="entry name" value="MA"/>
    <property type="match status" value="1"/>
</dbReference>
<sequence>MLETQSYHFITKIRGMIVANSDHMLGGLGVQSKLMLLFSLVIGVGLIVTLTGFYSVFALSGLLEKSGKVSDLMVKVQNLKAAERQYLLLHDEQALQDRASSMERLKSSIEESFPSFVSPATDDLNGLTNELVAHDRKFSGLVRAALPNNFGSAPGVPVSWREETEQLAGQAAGLERSVDKLMSHLVMDRDDKVALIYTLLAGATLIAIFISVCGVWFISHQLVPPLKATVQWAERIASGDLVDVEESCRNDEIGKLQGATRRMANGLRHLVGDINQGAEQLVAASEGLSSICAQAQTDIEQQKLAIAQVSAAINELVITVQAIAQSTEEAATLASMADEKARGGERVVNGAVEYIECLSEDMAKLGGAMERLQHDSECINQVIDVIKAVAEQTNLLALNAAIEAARAGEQGRGFAVVADEVRGLAMRTQQSTKEIESLVISLQEGSHTAWELMQRGNLRTREVVNLAQQARTSLLEITQAVADIQAMNHQIAAGAEEQGATVVQINQNIIEIHSMADLSAIKSGQTMSSSVELARLGSDLQQSVGRFRW</sequence>
<dbReference type="GO" id="GO:0006935">
    <property type="term" value="P:chemotaxis"/>
    <property type="evidence" value="ECO:0007669"/>
    <property type="project" value="UniProtKB-KW"/>
</dbReference>
<evidence type="ECO:0000256" key="11">
    <source>
        <dbReference type="SAM" id="Phobius"/>
    </source>
</evidence>
<dbReference type="InterPro" id="IPR003660">
    <property type="entry name" value="HAMP_dom"/>
</dbReference>
<evidence type="ECO:0000256" key="5">
    <source>
        <dbReference type="ARBA" id="ARBA00022692"/>
    </source>
</evidence>
<keyword evidence="7 11" id="KW-0472">Membrane</keyword>
<dbReference type="Proteomes" id="UP000297734">
    <property type="component" value="Unassembled WGS sequence"/>
</dbReference>
<evidence type="ECO:0000259" key="12">
    <source>
        <dbReference type="PROSITE" id="PS50111"/>
    </source>
</evidence>
<keyword evidence="5 11" id="KW-0812">Transmembrane</keyword>
<evidence type="ECO:0000313" key="15">
    <source>
        <dbReference type="Proteomes" id="UP000297734"/>
    </source>
</evidence>
<gene>
    <name evidence="14" type="ORF">DYL61_03410</name>
</gene>
<feature type="domain" description="HAMP" evidence="13">
    <location>
        <begin position="220"/>
        <end position="272"/>
    </location>
</feature>
<feature type="domain" description="Methyl-accepting transducer" evidence="12">
    <location>
        <begin position="277"/>
        <end position="513"/>
    </location>
</feature>
<evidence type="ECO:0000256" key="2">
    <source>
        <dbReference type="ARBA" id="ARBA00022475"/>
    </source>
</evidence>
<comment type="similarity">
    <text evidence="9">Belongs to the methyl-accepting chemotaxis (MCP) protein family.</text>
</comment>
<evidence type="ECO:0000256" key="6">
    <source>
        <dbReference type="ARBA" id="ARBA00022989"/>
    </source>
</evidence>